<comment type="caution">
    <text evidence="2">The sequence shown here is derived from an EMBL/GenBank/DDBJ whole genome shotgun (WGS) entry which is preliminary data.</text>
</comment>
<dbReference type="Proteomes" id="UP000265618">
    <property type="component" value="Unassembled WGS sequence"/>
</dbReference>
<proteinExistence type="predicted"/>
<dbReference type="InterPro" id="IPR057984">
    <property type="entry name" value="PATROL1_C"/>
</dbReference>
<evidence type="ECO:0000313" key="2">
    <source>
        <dbReference type="EMBL" id="GIQ86452.1"/>
    </source>
</evidence>
<reference evidence="2 3" key="1">
    <citation type="journal article" date="2018" name="PLoS ONE">
        <title>The draft genome of Kipferlia bialata reveals reductive genome evolution in fornicate parasites.</title>
        <authorList>
            <person name="Tanifuji G."/>
            <person name="Takabayashi S."/>
            <person name="Kume K."/>
            <person name="Takagi M."/>
            <person name="Nakayama T."/>
            <person name="Kamikawa R."/>
            <person name="Inagaki Y."/>
            <person name="Hashimoto T."/>
        </authorList>
    </citation>
    <scope>NUCLEOTIDE SEQUENCE [LARGE SCALE GENOMIC DNA]</scope>
    <source>
        <strain evidence="2">NY0173</strain>
    </source>
</reference>
<feature type="non-terminal residue" evidence="2">
    <location>
        <position position="1"/>
    </location>
</feature>
<feature type="domain" description="PATROL1-like C-terminal" evidence="1">
    <location>
        <begin position="217"/>
        <end position="457"/>
    </location>
</feature>
<organism evidence="2 3">
    <name type="scientific">Kipferlia bialata</name>
    <dbReference type="NCBI Taxonomy" id="797122"/>
    <lineage>
        <taxon>Eukaryota</taxon>
        <taxon>Metamonada</taxon>
        <taxon>Carpediemonas-like organisms</taxon>
        <taxon>Kipferlia</taxon>
    </lineage>
</organism>
<accession>A0A9K3D1H4</accession>
<keyword evidence="3" id="KW-1185">Reference proteome</keyword>
<protein>
    <recommendedName>
        <fullName evidence="1">PATROL1-like C-terminal domain-containing protein</fullName>
    </recommendedName>
</protein>
<dbReference type="OrthoDB" id="10250955at2759"/>
<dbReference type="AlphaFoldDB" id="A0A9K3D1H4"/>
<gene>
    <name evidence="2" type="ORF">KIPB_008307</name>
</gene>
<name>A0A9K3D1H4_9EUKA</name>
<dbReference type="EMBL" id="BDIP01002537">
    <property type="protein sequence ID" value="GIQ86452.1"/>
    <property type="molecule type" value="Genomic_DNA"/>
</dbReference>
<evidence type="ECO:0000313" key="3">
    <source>
        <dbReference type="Proteomes" id="UP000265618"/>
    </source>
</evidence>
<evidence type="ECO:0000259" key="1">
    <source>
        <dbReference type="Pfam" id="PF25761"/>
    </source>
</evidence>
<sequence>GAVTIPCLAVIAASLRMWYKSVQDCVQQAIDEGTEAKSRNHPSFSLPRMTRALNVMSPAELLSPLVASWSTSECQDLEAQCARAFELETVSPCTCQVSRPDRAGSSPMDEDLVVTHAQGSSVAGDMTHLLLALTEELTGSVALPFTMASVTSLARDIGLTFPPNTPFDESRGDLEGFLNNAARLTSQEKDLMRTLVPHLRRPCRTLADTVLLLQVHMYRANSLSHLLWRVAQLQKRLSDLASLALSRERSYTDPDSDMVGDASVFIAEMFDRIVARSQALRRKVIEAGVKKAVFVDLLPVWRRVYYPTLSDCSLEFITSCIRGLIHSGSEVCMSVADAYCTVLLDSGPRSRSFEPPSISLITDDYQKMWALFAGDPQAVSVFEDSSEAEVGLSLDTLQGHFQQLTEIVRYHSELNHAVLMQTASRGTNRTLAELDRFKGVRGVTSPEIVIRVLNFRRYSVPSVRQWLHVIRKKTRR</sequence>
<dbReference type="Pfam" id="PF25761">
    <property type="entry name" value="TPR_PATROL1"/>
    <property type="match status" value="1"/>
</dbReference>